<keyword evidence="4 6" id="KW-1133">Transmembrane helix</keyword>
<dbReference type="AlphaFoldDB" id="A0A2T5PAB5"/>
<keyword evidence="3 6" id="KW-0812">Transmembrane</keyword>
<evidence type="ECO:0000313" key="7">
    <source>
        <dbReference type="EMBL" id="PTU74690.1"/>
    </source>
</evidence>
<evidence type="ECO:0000256" key="3">
    <source>
        <dbReference type="ARBA" id="ARBA00022692"/>
    </source>
</evidence>
<proteinExistence type="predicted"/>
<sequence length="82" mass="8759">MSVRALLACWVALVLLSLATVASLGLPSARDTLLVLLLLVLGKAWLIVDGFMELRHAPWPWRALMLAWPVAMALGVAGAALL</sequence>
<keyword evidence="8" id="KW-1185">Reference proteome</keyword>
<evidence type="ECO:0000256" key="4">
    <source>
        <dbReference type="ARBA" id="ARBA00022989"/>
    </source>
</evidence>
<feature type="transmembrane region" description="Helical" evidence="6">
    <location>
        <begin position="63"/>
        <end position="81"/>
    </location>
</feature>
<evidence type="ECO:0000256" key="6">
    <source>
        <dbReference type="SAM" id="Phobius"/>
    </source>
</evidence>
<dbReference type="Pfam" id="PF03626">
    <property type="entry name" value="COX4_pro"/>
    <property type="match status" value="1"/>
</dbReference>
<evidence type="ECO:0000256" key="2">
    <source>
        <dbReference type="ARBA" id="ARBA00022475"/>
    </source>
</evidence>
<feature type="transmembrane region" description="Helical" evidence="6">
    <location>
        <begin position="33"/>
        <end position="51"/>
    </location>
</feature>
<keyword evidence="5 6" id="KW-0472">Membrane</keyword>
<dbReference type="GO" id="GO:0005886">
    <property type="term" value="C:plasma membrane"/>
    <property type="evidence" value="ECO:0007669"/>
    <property type="project" value="UniProtKB-SubCell"/>
</dbReference>
<name>A0A2T5PAB5_9PSED</name>
<dbReference type="InterPro" id="IPR005171">
    <property type="entry name" value="Cyt_c_oxidase_su4_prok"/>
</dbReference>
<organism evidence="7 8">
    <name type="scientific">Pseudomonas mangrovi</name>
    <dbReference type="NCBI Taxonomy" id="2161748"/>
    <lineage>
        <taxon>Bacteria</taxon>
        <taxon>Pseudomonadati</taxon>
        <taxon>Pseudomonadota</taxon>
        <taxon>Gammaproteobacteria</taxon>
        <taxon>Pseudomonadales</taxon>
        <taxon>Pseudomonadaceae</taxon>
        <taxon>Pseudomonas</taxon>
    </lineage>
</organism>
<protein>
    <recommendedName>
        <fullName evidence="9">Cytochrome C oxidase subunit IV</fullName>
    </recommendedName>
</protein>
<accession>A0A2T5PAB5</accession>
<comment type="subcellular location">
    <subcellularLocation>
        <location evidence="1">Cell membrane</location>
        <topology evidence="1">Multi-pass membrane protein</topology>
    </subcellularLocation>
</comment>
<comment type="caution">
    <text evidence="7">The sequence shown here is derived from an EMBL/GenBank/DDBJ whole genome shotgun (WGS) entry which is preliminary data.</text>
</comment>
<reference evidence="7 8" key="1">
    <citation type="submission" date="2018-04" db="EMBL/GenBank/DDBJ databases">
        <title>Pseudomonas sp. nov., isolated from mangrove soil.</title>
        <authorList>
            <person name="Chen C."/>
        </authorList>
    </citation>
    <scope>NUCLEOTIDE SEQUENCE [LARGE SCALE GENOMIC DNA]</scope>
    <source>
        <strain evidence="7 8">TC-11</strain>
    </source>
</reference>
<evidence type="ECO:0000256" key="1">
    <source>
        <dbReference type="ARBA" id="ARBA00004651"/>
    </source>
</evidence>
<evidence type="ECO:0000313" key="8">
    <source>
        <dbReference type="Proteomes" id="UP000244064"/>
    </source>
</evidence>
<evidence type="ECO:0008006" key="9">
    <source>
        <dbReference type="Google" id="ProtNLM"/>
    </source>
</evidence>
<dbReference type="EMBL" id="QASN01000015">
    <property type="protein sequence ID" value="PTU74690.1"/>
    <property type="molecule type" value="Genomic_DNA"/>
</dbReference>
<gene>
    <name evidence="7" type="ORF">DBO85_08480</name>
</gene>
<evidence type="ECO:0000256" key="5">
    <source>
        <dbReference type="ARBA" id="ARBA00023136"/>
    </source>
</evidence>
<dbReference type="RefSeq" id="WP_108106833.1">
    <property type="nucleotide sequence ID" value="NZ_QASN01000015.1"/>
</dbReference>
<dbReference type="Proteomes" id="UP000244064">
    <property type="component" value="Unassembled WGS sequence"/>
</dbReference>
<keyword evidence="2" id="KW-1003">Cell membrane</keyword>